<dbReference type="Proteomes" id="UP000576209">
    <property type="component" value="Unassembled WGS sequence"/>
</dbReference>
<keyword evidence="4" id="KW-1185">Reference proteome</keyword>
<feature type="domain" description="NADH:ubiquinone oxidoreductase intermediate-associated protein 30" evidence="2">
    <location>
        <begin position="9"/>
        <end position="158"/>
    </location>
</feature>
<dbReference type="InterPro" id="IPR008979">
    <property type="entry name" value="Galactose-bd-like_sf"/>
</dbReference>
<dbReference type="InterPro" id="IPR013857">
    <property type="entry name" value="NADH-UbQ_OxRdtase-assoc_prot30"/>
</dbReference>
<evidence type="ECO:0000259" key="2">
    <source>
        <dbReference type="Pfam" id="PF08547"/>
    </source>
</evidence>
<dbReference type="EMBL" id="JACIFF010000002">
    <property type="protein sequence ID" value="MBB4078523.1"/>
    <property type="molecule type" value="Genomic_DNA"/>
</dbReference>
<organism evidence="3 4">
    <name type="scientific">Neolewinella aquimaris</name>
    <dbReference type="NCBI Taxonomy" id="1835722"/>
    <lineage>
        <taxon>Bacteria</taxon>
        <taxon>Pseudomonadati</taxon>
        <taxon>Bacteroidota</taxon>
        <taxon>Saprospiria</taxon>
        <taxon>Saprospirales</taxon>
        <taxon>Lewinellaceae</taxon>
        <taxon>Neolewinella</taxon>
    </lineage>
</organism>
<dbReference type="PANTHER" id="PTHR13194">
    <property type="entry name" value="COMPLEX I INTERMEDIATE-ASSOCIATED PROTEIN 30"/>
    <property type="match status" value="1"/>
</dbReference>
<dbReference type="Pfam" id="PF08547">
    <property type="entry name" value="CIA30"/>
    <property type="match status" value="1"/>
</dbReference>
<accession>A0A840E3I5</accession>
<dbReference type="InterPro" id="IPR039131">
    <property type="entry name" value="NDUFAF1"/>
</dbReference>
<dbReference type="SUPFAM" id="SSF49785">
    <property type="entry name" value="Galactose-binding domain-like"/>
    <property type="match status" value="1"/>
</dbReference>
<evidence type="ECO:0000256" key="1">
    <source>
        <dbReference type="ARBA" id="ARBA00007884"/>
    </source>
</evidence>
<reference evidence="3 4" key="1">
    <citation type="submission" date="2020-08" db="EMBL/GenBank/DDBJ databases">
        <title>Genomic Encyclopedia of Type Strains, Phase IV (KMG-IV): sequencing the most valuable type-strain genomes for metagenomic binning, comparative biology and taxonomic classification.</title>
        <authorList>
            <person name="Goeker M."/>
        </authorList>
    </citation>
    <scope>NUCLEOTIDE SEQUENCE [LARGE SCALE GENOMIC DNA]</scope>
    <source>
        <strain evidence="3 4">DSM 105137</strain>
    </source>
</reference>
<evidence type="ECO:0000313" key="4">
    <source>
        <dbReference type="Proteomes" id="UP000576209"/>
    </source>
</evidence>
<dbReference type="PANTHER" id="PTHR13194:SF19">
    <property type="entry name" value="NAD(P)-BINDING ROSSMANN-FOLD SUPERFAMILY PROTEIN"/>
    <property type="match status" value="1"/>
</dbReference>
<dbReference type="RefSeq" id="WP_183494768.1">
    <property type="nucleotide sequence ID" value="NZ_JACIFF010000002.1"/>
</dbReference>
<gene>
    <name evidence="3" type="ORF">GGR28_001136</name>
</gene>
<proteinExistence type="inferred from homology"/>
<evidence type="ECO:0000313" key="3">
    <source>
        <dbReference type="EMBL" id="MBB4078523.1"/>
    </source>
</evidence>
<protein>
    <recommendedName>
        <fullName evidence="2">NADH:ubiquinone oxidoreductase intermediate-associated protein 30 domain-containing protein</fullName>
    </recommendedName>
</protein>
<comment type="caution">
    <text evidence="3">The sequence shown here is derived from an EMBL/GenBank/DDBJ whole genome shotgun (WGS) entry which is preliminary data.</text>
</comment>
<comment type="similarity">
    <text evidence="1">Belongs to the CIA30 family.</text>
</comment>
<sequence length="165" mass="18754">MTRPKTLYAFNEYSVAARWRVVDDIVMGGRSEGHFAITKEKHGRYFGKVSLDNGGGFSSVRHAFVPSVDTSTNSRVLLRLKGDGSPYQFRVRPTAEQKYSYTYAFPTTGDWEVIDIPFSAMYPVYRGNRLEQPNFDGRQIAEIAFLINNGKAQSFQLLLDRIELV</sequence>
<dbReference type="AlphaFoldDB" id="A0A840E3I5"/>
<name>A0A840E3I5_9BACT</name>